<evidence type="ECO:0000256" key="5">
    <source>
        <dbReference type="PROSITE-ProRule" id="PRU00221"/>
    </source>
</evidence>
<dbReference type="InterPro" id="IPR020472">
    <property type="entry name" value="WD40_PAC1"/>
</dbReference>
<dbReference type="GO" id="GO:0005524">
    <property type="term" value="F:ATP binding"/>
    <property type="evidence" value="ECO:0007669"/>
    <property type="project" value="UniProtKB-UniRule"/>
</dbReference>
<feature type="region of interest" description="Disordered" evidence="7">
    <location>
        <begin position="488"/>
        <end position="507"/>
    </location>
</feature>
<dbReference type="Pfam" id="PF00400">
    <property type="entry name" value="WD40"/>
    <property type="match status" value="14"/>
</dbReference>
<evidence type="ECO:0000313" key="9">
    <source>
        <dbReference type="EMBL" id="ACY13987.1"/>
    </source>
</evidence>
<dbReference type="CDD" id="cd00200">
    <property type="entry name" value="WD40"/>
    <property type="match status" value="2"/>
</dbReference>
<feature type="repeat" description="WD" evidence="5">
    <location>
        <begin position="996"/>
        <end position="1028"/>
    </location>
</feature>
<feature type="repeat" description="WD" evidence="5">
    <location>
        <begin position="1206"/>
        <end position="1237"/>
    </location>
</feature>
<dbReference type="PROSITE" id="PS50294">
    <property type="entry name" value="WD_REPEATS_REGION"/>
    <property type="match status" value="14"/>
</dbReference>
<proteinExistence type="predicted"/>
<keyword evidence="3 6" id="KW-0547">Nucleotide-binding</keyword>
<feature type="region of interest" description="Disordered" evidence="7">
    <location>
        <begin position="27"/>
        <end position="48"/>
    </location>
</feature>
<keyword evidence="2" id="KW-0677">Repeat</keyword>
<dbReference type="InterPro" id="IPR000719">
    <property type="entry name" value="Prot_kinase_dom"/>
</dbReference>
<feature type="binding site" evidence="6">
    <location>
        <position position="123"/>
    </location>
    <ligand>
        <name>ATP</name>
        <dbReference type="ChEBI" id="CHEBI:30616"/>
    </ligand>
</feature>
<feature type="repeat" description="WD" evidence="5">
    <location>
        <begin position="1164"/>
        <end position="1196"/>
    </location>
</feature>
<feature type="domain" description="Protein kinase" evidence="8">
    <location>
        <begin position="94"/>
        <end position="388"/>
    </location>
</feature>
<keyword evidence="9" id="KW-0723">Serine/threonine-protein kinase</keyword>
<evidence type="ECO:0000256" key="3">
    <source>
        <dbReference type="ARBA" id="ARBA00022741"/>
    </source>
</evidence>
<reference evidence="9 10" key="1">
    <citation type="journal article" date="2010" name="Stand. Genomic Sci.">
        <title>Complete genome sequence of Haliangium ochraceum type strain (SMP-2).</title>
        <authorList>
            <consortium name="US DOE Joint Genome Institute (JGI-PGF)"/>
            <person name="Ivanova N."/>
            <person name="Daum C."/>
            <person name="Lang E."/>
            <person name="Abt B."/>
            <person name="Kopitz M."/>
            <person name="Saunders E."/>
            <person name="Lapidus A."/>
            <person name="Lucas S."/>
            <person name="Glavina Del Rio T."/>
            <person name="Nolan M."/>
            <person name="Tice H."/>
            <person name="Copeland A."/>
            <person name="Cheng J.F."/>
            <person name="Chen F."/>
            <person name="Bruce D."/>
            <person name="Goodwin L."/>
            <person name="Pitluck S."/>
            <person name="Mavromatis K."/>
            <person name="Pati A."/>
            <person name="Mikhailova N."/>
            <person name="Chen A."/>
            <person name="Palaniappan K."/>
            <person name="Land M."/>
            <person name="Hauser L."/>
            <person name="Chang Y.J."/>
            <person name="Jeffries C.D."/>
            <person name="Detter J.C."/>
            <person name="Brettin T."/>
            <person name="Rohde M."/>
            <person name="Goker M."/>
            <person name="Bristow J."/>
            <person name="Markowitz V."/>
            <person name="Eisen J.A."/>
            <person name="Hugenholtz P."/>
            <person name="Kyrpides N.C."/>
            <person name="Klenk H.P."/>
        </authorList>
    </citation>
    <scope>NUCLEOTIDE SEQUENCE [LARGE SCALE GENOMIC DNA]</scope>
    <source>
        <strain evidence="10">DSM 14365 / CIP 107738 / JCM 11303 / AJ 13395 / SMP-2</strain>
    </source>
</reference>
<dbReference type="PANTHER" id="PTHR19879:SF9">
    <property type="entry name" value="TRANSCRIPTION INITIATION FACTOR TFIID SUBUNIT 5"/>
    <property type="match status" value="1"/>
</dbReference>
<dbReference type="Gene3D" id="1.10.510.10">
    <property type="entry name" value="Transferase(Phosphotransferase) domain 1"/>
    <property type="match status" value="1"/>
</dbReference>
<keyword evidence="9" id="KW-0808">Transferase</keyword>
<dbReference type="eggNOG" id="COG2319">
    <property type="taxonomic scope" value="Bacteria"/>
</dbReference>
<evidence type="ECO:0000256" key="7">
    <source>
        <dbReference type="SAM" id="MobiDB-lite"/>
    </source>
</evidence>
<feature type="repeat" description="WD" evidence="5">
    <location>
        <begin position="1122"/>
        <end position="1153"/>
    </location>
</feature>
<feature type="repeat" description="WD" evidence="5">
    <location>
        <begin position="1331"/>
        <end position="1362"/>
    </location>
</feature>
<dbReference type="KEGG" id="hoh:Hoch_1433"/>
<feature type="compositionally biased region" description="Low complexity" evidence="7">
    <location>
        <begin position="27"/>
        <end position="42"/>
    </location>
</feature>
<feature type="repeat" description="WD" evidence="5">
    <location>
        <begin position="1247"/>
        <end position="1279"/>
    </location>
</feature>
<evidence type="ECO:0000256" key="2">
    <source>
        <dbReference type="ARBA" id="ARBA00022737"/>
    </source>
</evidence>
<evidence type="ECO:0000256" key="6">
    <source>
        <dbReference type="PROSITE-ProRule" id="PRU10141"/>
    </source>
</evidence>
<feature type="repeat" description="WD" evidence="5">
    <location>
        <begin position="1038"/>
        <end position="1070"/>
    </location>
</feature>
<feature type="repeat" description="WD" evidence="5">
    <location>
        <begin position="1289"/>
        <end position="1321"/>
    </location>
</feature>
<dbReference type="Proteomes" id="UP000001880">
    <property type="component" value="Chromosome"/>
</dbReference>
<dbReference type="CDD" id="cd14014">
    <property type="entry name" value="STKc_PknB_like"/>
    <property type="match status" value="1"/>
</dbReference>
<evidence type="ECO:0000256" key="4">
    <source>
        <dbReference type="ARBA" id="ARBA00022840"/>
    </source>
</evidence>
<evidence type="ECO:0000256" key="1">
    <source>
        <dbReference type="ARBA" id="ARBA00022574"/>
    </source>
</evidence>
<dbReference type="SUPFAM" id="SSF52540">
    <property type="entry name" value="P-loop containing nucleoside triphosphate hydrolases"/>
    <property type="match status" value="1"/>
</dbReference>
<dbReference type="InterPro" id="IPR011009">
    <property type="entry name" value="Kinase-like_dom_sf"/>
</dbReference>
<dbReference type="InterPro" id="IPR001680">
    <property type="entry name" value="WD40_rpt"/>
</dbReference>
<dbReference type="PROSITE" id="PS50082">
    <property type="entry name" value="WD_REPEATS_2"/>
    <property type="match status" value="14"/>
</dbReference>
<dbReference type="PROSITE" id="PS00107">
    <property type="entry name" value="PROTEIN_KINASE_ATP"/>
    <property type="match status" value="1"/>
</dbReference>
<dbReference type="EMBL" id="CP001804">
    <property type="protein sequence ID" value="ACY13987.1"/>
    <property type="molecule type" value="Genomic_DNA"/>
</dbReference>
<name>D0LUU7_HALO1</name>
<keyword evidence="1 5" id="KW-0853">WD repeat</keyword>
<dbReference type="SMART" id="SM00320">
    <property type="entry name" value="WD40"/>
    <property type="match status" value="14"/>
</dbReference>
<dbReference type="Gene3D" id="3.40.50.300">
    <property type="entry name" value="P-loop containing nucleotide triphosphate hydrolases"/>
    <property type="match status" value="1"/>
</dbReference>
<accession>D0LUU7</accession>
<dbReference type="Pfam" id="PF00069">
    <property type="entry name" value="Pkinase"/>
    <property type="match status" value="1"/>
</dbReference>
<feature type="repeat" description="WD" evidence="5">
    <location>
        <begin position="954"/>
        <end position="986"/>
    </location>
</feature>
<dbReference type="SMART" id="SM00220">
    <property type="entry name" value="S_TKc"/>
    <property type="match status" value="1"/>
</dbReference>
<dbReference type="Gene3D" id="2.130.10.10">
    <property type="entry name" value="YVTN repeat-like/Quinoprotein amine dehydrogenase"/>
    <property type="match status" value="5"/>
</dbReference>
<feature type="repeat" description="WD" evidence="5">
    <location>
        <begin position="1499"/>
        <end position="1531"/>
    </location>
</feature>
<dbReference type="Pfam" id="PF20703">
    <property type="entry name" value="nSTAND1"/>
    <property type="match status" value="1"/>
</dbReference>
<dbReference type="InterPro" id="IPR049052">
    <property type="entry name" value="nSTAND1"/>
</dbReference>
<dbReference type="PANTHER" id="PTHR19879">
    <property type="entry name" value="TRANSCRIPTION INITIATION FACTOR TFIID"/>
    <property type="match status" value="1"/>
</dbReference>
<dbReference type="eggNOG" id="COG1672">
    <property type="taxonomic scope" value="Bacteria"/>
</dbReference>
<feature type="repeat" description="WD" evidence="5">
    <location>
        <begin position="1080"/>
        <end position="1111"/>
    </location>
</feature>
<feature type="repeat" description="WD" evidence="5">
    <location>
        <begin position="1457"/>
        <end position="1488"/>
    </location>
</feature>
<sequence length="1583" mass="173241">MSRRRAASPQQPIPVASTKAETAAAKLIAADTPLSASPPSADSPEHLETLRELPTSSSLWDAATEGMPGAARLAAKRVRTRRPTRPLGIRIGQYEFIRSLGHGGMGEVFLARDLRLGRLVAIKRLSAPSAELAERFLREARTTARCTHENIVVIHEVGEQQGAPYMVLEYLRGQTMREWLLEHEASAGAHASVSPNRAVEMMLPVVRALSYAHERGIVHRDLKPENVMLTRSGVIKVLDFGIAKSLRASGSDDKLGSDSIAEWVTDLESLRAAHVMGVYSSARIGTLPYMSPEQMNAGVIDHRSDIWAVGIMLFELVTGRHPLPSGSKSEFLRVADLNEDMPPVQSSMPKGSPELGVLAGVIDRCLLKHPAHRTPSARVLLAELHALSQDGRTVHAGENDNPFLGLTAFQEGDAERFFGREREIEQLVNDLRNRPLLAVVAPSGAGKSSLIRAGLIPALQRTGEGWDAHVVRPGSSPLAALATILGPETQSSEDEQPTDETQPAPNLRLRTSSAQATLVPLLQRMRSEPGYMGARLRARAHSKLRRIIIVIDQLEELYTLGTPADERAAFFDSLAAAADDAASPLRVILSMRSDFLDRLTEDRRLGTEVARGLMLLPPMDRDGMRQALLRPLEAVSYRFESPTMIDRMVLSLARTPGALSVLQFTASRLWELRDSRRRLLTEAGYEQLGGVAGALATHADSVFTGLSSARRLLTRAIFERLVTPERTRMLVSISELRALHTQPRVVDDLLQHLATMRLLVIERGAEGENARVELVHESLIERWPMLARWLEENQEDAAMLARVRSAARDWERSGRPPGLLWTGATALEARAWQQRYSGALGRSELRFLANVRRTASRARVARWLGALVLLVFLAAFAWRQSEAYDAAATAARMAEQQATRALDATRMAALYASSGDPTTQMALLREIENTGAPPPGALLEAKRLLQSPVARTVFTDHGNMVWYADFSPDGRRVASASWDKSVRVWNADGSGVPLVLRGHTDKVMAASFSPDGRRIVSASWDQTVRVWNADGSGRPIVLRGHEKAVMSARFSPDGRRIVSASWDRSVRIWNADGSGQPIVLRGHEDAVTAAVFSPDGTRVVSASHDDSVRVWRADGSGKPSVLLGHTDDVMAASFSPDNRRIVSASKDQSLRVWPADGTGEPLLLRGHQDEVFSACFSPDGQRIVSASFDNSVRIWNADGAGVPVVLRGHRDDVLSARFSPDGRDIVSASKDGTVRVWGAHDDNTAVLRGHRGRLYSATFSPDGARVVSASHDTSARIWNADGTGHAIVLNGHDEGVTHASFSPDGQRVVTASFDKSVRIWNADGTGDPMILRGHDDWVTSAVFSPDGQRVASASFDKSIRIWHADGSGDPVVLLGHTAQILSVSFSPDGRRVASASWDKTVRIWNADGSGETTILGEHEDTVRWVSFSPDGQRVASASWDQSVRIWNADGSGEPVLLRGHEGLVLSAEFSPDGQLVASASMDKTIRIWRADGTGSPVILRGHDEGVTHASFRPDGQGLVSASDDWTIRIWNNFNPVTLDDPRLWSSTSYCLTLEHRKRLLGVSEPRARRDQTRCRQRVIRHRR</sequence>
<dbReference type="eggNOG" id="COG0515">
    <property type="taxonomic scope" value="Bacteria"/>
</dbReference>
<keyword evidence="9" id="KW-0418">Kinase</keyword>
<protein>
    <submittedName>
        <fullName evidence="9">Serine/threonine protein kinase with WD40 repeats</fullName>
    </submittedName>
</protein>
<dbReference type="RefSeq" id="WP_012826596.1">
    <property type="nucleotide sequence ID" value="NC_013440.1"/>
</dbReference>
<dbReference type="STRING" id="502025.Hoch_1433"/>
<dbReference type="GO" id="GO:0004674">
    <property type="term" value="F:protein serine/threonine kinase activity"/>
    <property type="evidence" value="ECO:0007669"/>
    <property type="project" value="UniProtKB-KW"/>
</dbReference>
<evidence type="ECO:0000259" key="8">
    <source>
        <dbReference type="PROSITE" id="PS50011"/>
    </source>
</evidence>
<feature type="repeat" description="WD" evidence="5">
    <location>
        <begin position="1373"/>
        <end position="1414"/>
    </location>
</feature>
<dbReference type="PRINTS" id="PR00320">
    <property type="entry name" value="GPROTEINBRPT"/>
</dbReference>
<keyword evidence="10" id="KW-1185">Reference proteome</keyword>
<keyword evidence="4 6" id="KW-0067">ATP-binding</keyword>
<evidence type="ECO:0000313" key="10">
    <source>
        <dbReference type="Proteomes" id="UP000001880"/>
    </source>
</evidence>
<dbReference type="InterPro" id="IPR036322">
    <property type="entry name" value="WD40_repeat_dom_sf"/>
</dbReference>
<dbReference type="InterPro" id="IPR015943">
    <property type="entry name" value="WD40/YVTN_repeat-like_dom_sf"/>
</dbReference>
<dbReference type="Gene3D" id="3.30.200.20">
    <property type="entry name" value="Phosphorylase Kinase, domain 1"/>
    <property type="match status" value="1"/>
</dbReference>
<dbReference type="HOGENOM" id="CLU_002352_1_0_7"/>
<dbReference type="InterPro" id="IPR027417">
    <property type="entry name" value="P-loop_NTPase"/>
</dbReference>
<dbReference type="PROSITE" id="PS50011">
    <property type="entry name" value="PROTEIN_KINASE_DOM"/>
    <property type="match status" value="1"/>
</dbReference>
<dbReference type="SUPFAM" id="SSF56112">
    <property type="entry name" value="Protein kinase-like (PK-like)"/>
    <property type="match status" value="1"/>
</dbReference>
<feature type="repeat" description="WD" evidence="5">
    <location>
        <begin position="1415"/>
        <end position="1447"/>
    </location>
</feature>
<dbReference type="PROSITE" id="PS00108">
    <property type="entry name" value="PROTEIN_KINASE_ST"/>
    <property type="match status" value="1"/>
</dbReference>
<dbReference type="InterPro" id="IPR008271">
    <property type="entry name" value="Ser/Thr_kinase_AS"/>
</dbReference>
<dbReference type="SUPFAM" id="SSF50978">
    <property type="entry name" value="WD40 repeat-like"/>
    <property type="match status" value="2"/>
</dbReference>
<organism evidence="9 10">
    <name type="scientific">Haliangium ochraceum (strain DSM 14365 / JCM 11303 / SMP-2)</name>
    <dbReference type="NCBI Taxonomy" id="502025"/>
    <lineage>
        <taxon>Bacteria</taxon>
        <taxon>Pseudomonadati</taxon>
        <taxon>Myxococcota</taxon>
        <taxon>Polyangia</taxon>
        <taxon>Haliangiales</taxon>
        <taxon>Kofleriaceae</taxon>
        <taxon>Haliangium</taxon>
    </lineage>
</organism>
<dbReference type="InterPro" id="IPR017441">
    <property type="entry name" value="Protein_kinase_ATP_BS"/>
</dbReference>
<gene>
    <name evidence="9" type="ordered locus">Hoch_1433</name>
</gene>